<evidence type="ECO:0000256" key="1">
    <source>
        <dbReference type="SAM" id="MobiDB-lite"/>
    </source>
</evidence>
<dbReference type="HOGENOM" id="CLU_330406_0_0_1"/>
<feature type="region of interest" description="Disordered" evidence="1">
    <location>
        <begin position="485"/>
        <end position="533"/>
    </location>
</feature>
<proteinExistence type="predicted"/>
<dbReference type="KEGG" id="sla:SERLADRAFT_415133"/>
<feature type="region of interest" description="Disordered" evidence="1">
    <location>
        <begin position="89"/>
        <end position="158"/>
    </location>
</feature>
<feature type="signal peptide" evidence="2">
    <location>
        <begin position="1"/>
        <end position="16"/>
    </location>
</feature>
<dbReference type="GeneID" id="18813354"/>
<name>F8NTF5_SERL9</name>
<reference evidence="4" key="1">
    <citation type="journal article" date="2011" name="Science">
        <title>The plant cell wall-decomposing machinery underlies the functional diversity of forest fungi.</title>
        <authorList>
            <person name="Eastwood D.C."/>
            <person name="Floudas D."/>
            <person name="Binder M."/>
            <person name="Majcherczyk A."/>
            <person name="Schneider P."/>
            <person name="Aerts A."/>
            <person name="Asiegbu F.O."/>
            <person name="Baker S.E."/>
            <person name="Barry K."/>
            <person name="Bendiksby M."/>
            <person name="Blumentritt M."/>
            <person name="Coutinho P.M."/>
            <person name="Cullen D."/>
            <person name="de Vries R.P."/>
            <person name="Gathman A."/>
            <person name="Goodell B."/>
            <person name="Henrissat B."/>
            <person name="Ihrmark K."/>
            <person name="Kauserud H."/>
            <person name="Kohler A."/>
            <person name="LaButti K."/>
            <person name="Lapidus A."/>
            <person name="Lavin J.L."/>
            <person name="Lee Y.-H."/>
            <person name="Lindquist E."/>
            <person name="Lilly W."/>
            <person name="Lucas S."/>
            <person name="Morin E."/>
            <person name="Murat C."/>
            <person name="Oguiza J.A."/>
            <person name="Park J."/>
            <person name="Pisabarro A.G."/>
            <person name="Riley R."/>
            <person name="Rosling A."/>
            <person name="Salamov A."/>
            <person name="Schmidt O."/>
            <person name="Schmutz J."/>
            <person name="Skrede I."/>
            <person name="Stenlid J."/>
            <person name="Wiebenga A."/>
            <person name="Xie X."/>
            <person name="Kuees U."/>
            <person name="Hibbett D.S."/>
            <person name="Hoffmeister D."/>
            <person name="Hoegberg N."/>
            <person name="Martin F."/>
            <person name="Grigoriev I.V."/>
            <person name="Watkinson S.C."/>
        </authorList>
    </citation>
    <scope>NUCLEOTIDE SEQUENCE [LARGE SCALE GENOMIC DNA]</scope>
    <source>
        <strain evidence="4">S7.9</strain>
    </source>
</reference>
<dbReference type="AlphaFoldDB" id="F8NTF5"/>
<feature type="region of interest" description="Disordered" evidence="1">
    <location>
        <begin position="844"/>
        <end position="864"/>
    </location>
</feature>
<feature type="region of interest" description="Disordered" evidence="1">
    <location>
        <begin position="644"/>
        <end position="666"/>
    </location>
</feature>
<feature type="compositionally biased region" description="Basic and acidic residues" evidence="1">
    <location>
        <begin position="360"/>
        <end position="371"/>
    </location>
</feature>
<accession>F8NTF5</accession>
<organism evidence="4">
    <name type="scientific">Serpula lacrymans var. lacrymans (strain S7.9)</name>
    <name type="common">Dry rot fungus</name>
    <dbReference type="NCBI Taxonomy" id="578457"/>
    <lineage>
        <taxon>Eukaryota</taxon>
        <taxon>Fungi</taxon>
        <taxon>Dikarya</taxon>
        <taxon>Basidiomycota</taxon>
        <taxon>Agaricomycotina</taxon>
        <taxon>Agaricomycetes</taxon>
        <taxon>Agaricomycetidae</taxon>
        <taxon>Boletales</taxon>
        <taxon>Coniophorineae</taxon>
        <taxon>Serpulaceae</taxon>
        <taxon>Serpula</taxon>
    </lineage>
</organism>
<dbReference type="Proteomes" id="UP000008064">
    <property type="component" value="Unassembled WGS sequence"/>
</dbReference>
<feature type="region of interest" description="Disordered" evidence="1">
    <location>
        <begin position="360"/>
        <end position="447"/>
    </location>
</feature>
<gene>
    <name evidence="3" type="ORF">SERLADRAFT_415133</name>
</gene>
<sequence length="864" mass="94039">MSFTALVYAQSLQLTALPLLLPQDGSVVSDSWYIGAFGRWWRGGLIESWYRDAIIRSKDAEGWSSGILGFKALDKLNDCNRLPFVKSTSTPRVSLRGSPPKLRNRERSSQRVGIFPRRNSTPPPLPKSVSLPLHTDHRQPDSTKQPVSLGHAPSHSQPTLCAADHARLGLPAPIAISRSSSHAHLDHSPIIAEVLRQIAVAKGTVTELQSQLGEAHAGAAQSRAVLQGEVDMLRERKRSEDASRVDIKARTRSLDDARRGAEAARRDAEKRLKAARGAREGAIKRVEQLGVEIERLCDTIKSDRVTVAEVKEEAEGQEREIGEVLEEKKREIKVAEDVIAALSSRARELEERIAGQRERFKEMKERADSRKRERSLHSLNNSAHNDLGSWSSTSYNPFDLSSDAPAERTEVTSSKGLEHNGTAIESKDVTHSGDLSRSPRPMHLSLGALSNFSPKTLEDTVQGFTERRAKGYTIFDEDIASFAHSHGSQLSTRPTGRHQPQVNAPAHTRPTFSPFEDSDSLGPGLPAHAPGISPMSSNFIQSSLISVMDSTSEPNTGVVSRSFQSESDAIMDRNWRSLRLGAQDEYAGGGTYTSSPVSITGPSSAFSEYDHEQESDRDHFIVCASSHEQEHAPLMGVPYRAHSDPTVTASRGQDMSPDSRAAESVPRRWFTTKEKPKKGLNPDAKVFRLPRRKISDQLPPAMAIAAKSPPLSYDVLNPTGLISTTSSSSTPSSLLRAFAPSPAEREVLHRALGGSTNTSLERLPSLSDVGSIPSSPVLVHAPAQSQSHSHALGSSTGISNGLVNAHSHARSGGAVVVPPMPSGDFGRGVLPSWLQALPMMQKTNFSPWDDEEDDSSEGSLEKRK</sequence>
<dbReference type="RefSeq" id="XP_007317749.1">
    <property type="nucleotide sequence ID" value="XM_007317687.1"/>
</dbReference>
<evidence type="ECO:0000313" key="4">
    <source>
        <dbReference type="Proteomes" id="UP000008064"/>
    </source>
</evidence>
<protein>
    <submittedName>
        <fullName evidence="3">Uncharacterized protein</fullName>
    </submittedName>
</protein>
<dbReference type="EMBL" id="GL945433">
    <property type="protein sequence ID" value="EGO25627.1"/>
    <property type="molecule type" value="Genomic_DNA"/>
</dbReference>
<feature type="chain" id="PRO_5005347614" evidence="2">
    <location>
        <begin position="17"/>
        <end position="864"/>
    </location>
</feature>
<keyword evidence="2" id="KW-0732">Signal</keyword>
<evidence type="ECO:0000313" key="3">
    <source>
        <dbReference type="EMBL" id="EGO25627.1"/>
    </source>
</evidence>
<feature type="compositionally biased region" description="Polar residues" evidence="1">
    <location>
        <begin position="486"/>
        <end position="502"/>
    </location>
</feature>
<feature type="compositionally biased region" description="Polar residues" evidence="1">
    <location>
        <begin position="377"/>
        <end position="396"/>
    </location>
</feature>
<evidence type="ECO:0000256" key="2">
    <source>
        <dbReference type="SAM" id="SignalP"/>
    </source>
</evidence>
<dbReference type="OrthoDB" id="2548929at2759"/>